<dbReference type="AlphaFoldDB" id="A0A193LFG4"/>
<name>A0A193LFG4_9GAMM</name>
<dbReference type="EMBL" id="CP016268">
    <property type="protein sequence ID" value="ANO51275.1"/>
    <property type="molecule type" value="Genomic_DNA"/>
</dbReference>
<evidence type="ECO:0000313" key="2">
    <source>
        <dbReference type="EMBL" id="ANO51275.1"/>
    </source>
</evidence>
<proteinExistence type="predicted"/>
<gene>
    <name evidence="2" type="ORF">BA177_08730</name>
</gene>
<dbReference type="Gene3D" id="2.40.160.170">
    <property type="match status" value="1"/>
</dbReference>
<evidence type="ECO:0008006" key="4">
    <source>
        <dbReference type="Google" id="ProtNLM"/>
    </source>
</evidence>
<sequence length="220" mass="23905">MKPRYATVLAAAALLFAGSSASANDNLWFGVKAGTLGLGVEARWQPIPWMDLRAGLNRFDFDDDGAQAGIAYDATLELDTVYATANLRFPLSPMRLSVGAFSNNNQLVMASREADSFIIGGQTFSGDEVGQLRSTSSFDSVSPYLGLGFDFELANRIGLNLDLGVLWQGEPTVTLTSTGTLADDPTFQDRLESERQELQSEGEDFKAWPVVSLGLHFNFF</sequence>
<evidence type="ECO:0000256" key="1">
    <source>
        <dbReference type="SAM" id="SignalP"/>
    </source>
</evidence>
<feature type="chain" id="PRO_5008260144" description="Outer membrane protein beta-barrel domain-containing protein" evidence="1">
    <location>
        <begin position="24"/>
        <end position="220"/>
    </location>
</feature>
<dbReference type="RefSeq" id="WP_068615469.1">
    <property type="nucleotide sequence ID" value="NZ_CP016268.1"/>
</dbReference>
<feature type="signal peptide" evidence="1">
    <location>
        <begin position="1"/>
        <end position="23"/>
    </location>
</feature>
<accession>A0A193LFG4</accession>
<evidence type="ECO:0000313" key="3">
    <source>
        <dbReference type="Proteomes" id="UP000092695"/>
    </source>
</evidence>
<keyword evidence="1" id="KW-0732">Signal</keyword>
<dbReference type="Proteomes" id="UP000092695">
    <property type="component" value="Chromosome"/>
</dbReference>
<dbReference type="OrthoDB" id="517121at2"/>
<dbReference type="KEGG" id="woc:BA177_08730"/>
<protein>
    <recommendedName>
        <fullName evidence="4">Outer membrane protein beta-barrel domain-containing protein</fullName>
    </recommendedName>
</protein>
<reference evidence="2 3" key="1">
    <citation type="submission" date="2016-06" db="EMBL/GenBank/DDBJ databases">
        <title>Complete genome sequence of a deep-branching marine Gamma Proteobacterium Woeseia oceani type strain XK5.</title>
        <authorList>
            <person name="Mu D."/>
            <person name="Du Z."/>
        </authorList>
    </citation>
    <scope>NUCLEOTIDE SEQUENCE [LARGE SCALE GENOMIC DNA]</scope>
    <source>
        <strain evidence="2 3">XK5</strain>
    </source>
</reference>
<organism evidence="2 3">
    <name type="scientific">Woeseia oceani</name>
    <dbReference type="NCBI Taxonomy" id="1548547"/>
    <lineage>
        <taxon>Bacteria</taxon>
        <taxon>Pseudomonadati</taxon>
        <taxon>Pseudomonadota</taxon>
        <taxon>Gammaproteobacteria</taxon>
        <taxon>Woeseiales</taxon>
        <taxon>Woeseiaceae</taxon>
        <taxon>Woeseia</taxon>
    </lineage>
</organism>
<keyword evidence="3" id="KW-1185">Reference proteome</keyword>
<dbReference type="SUPFAM" id="SSF56935">
    <property type="entry name" value="Porins"/>
    <property type="match status" value="1"/>
</dbReference>